<evidence type="ECO:0000313" key="2">
    <source>
        <dbReference type="Proteomes" id="UP001057402"/>
    </source>
</evidence>
<protein>
    <submittedName>
        <fullName evidence="1">Uncharacterized protein</fullName>
    </submittedName>
</protein>
<sequence length="1640" mass="184199">MEIGAGSSNGGKTSEESRSVDLKSIYEPKSLKKNDRVSRSEGKSLKRKKGWFEPGGEGEKSGRKRSKKELPLSFLKTNGKNAKKSLAEVYNEKISVGSESAKNIGSDEQNVSKPTVHDDANDGASGNGMPLGLEGGTVRIPKKRRGFVGRKKHEVRQSLKYSVQSLKYSVLSDSKSDFVDEEVKPSKAGLGMEISGENCMEEKEEEKFVEKLISSTNPDQNDGVAEAIPDKDAVGSLPKKSRQKHRKKGMEHAGASTNEEGEPLLGSSTKIKNDSVEEDEKNLEENAAMMLSSRFDPSCTGFSANNKASASPSTSRSLFQAQNSGQSDSAAGSEFVSPDMADRVLRPRSRHGSKSLCRKRRHFYEVGPEQFSGVGLLNKRIKVFWPLDESWYRGLINNYDHERKLYHIKYDDRDEEWVDLHNEKFKLLLFPSEFPGRSSRRRTRPIEESHEGKADGKNQIEGGKKKMATDDENSASNNMDTMPIISWVTRTKSSSSRAGKKQKTSVSSMHSIASLMPDDARRPVRRINDVAMKRSASKSQKDRVVSKGHYPGRRKISPSSTSLKEKRTSLSFKEDKLPIVYFRRHRKTSETLYRRGRVGSFVVGADETERDRSCSISLRKSDSKLYFQMLQDILSKLIIPVQPEFFSLKLSVPVISLLDYYMGAQNILFSQTLILLQQGSLMMTWPKVRLDILLADNLSGLRFLLFEGSLEEALSFCLLLLQATDHRNGANNDEEEPLPVLSVSLRFTRMQGFQRQFLYSVDRFVSLQSLKWTYIDSNLMTKCLFTRRLSLSGCLYGNVSVLEDCTSKLPTQFACGCLIKGLQSLKEPGLSRQNCCDAVIHLFSKFEISSRKLPTRAFPDATVPNISKSTVIKLLMDSFYSDIFVKERDVQDPLENTVDTSSVRDLPDTPQAGHGPQQNLSFSEASFDVATQTCEGTDHASFSARPCDPVSEMPKQINECENNSVDLEMFSRQLPQPGRFLNASQSFSNGTVGVKKLVRPYDEEMNGVPNSTALNAAVVRNGNPTAPRSVQLRRKTNSSYRRLSSMGSDERNDPSFNIGFMSGPKKPRTQVSYLMPYSSFDLSPKSKNSHHRIASHKRIRRLKEKDVSDASKKDFDVLSCDANVLITRGDRGWRETGATVYLEIDNQNEWKLVVKNAGAMQYSYKAHQFLQPGSTNRFSHAMMWKGGKDWALEFTNRSQWTLFKEMHEECYNRNVRAASAKTIPIPGVRVIDENEDSGTEELFTHSSSKYFQQVESDVEMALNPSRVLYDMDTEDELWISMNCSSDSETCRSMKITEEVFERIVDAFEKAAYSRQSHQFSSNEIEELMVGVGPIEIVKSIHDYWWKKRQKKGMPLVRHLQPPSWERYQQQVKDWESTGNKMSYSLSSEYQKVSAAEKPPMFAFCMKPRGLEVPNKGSKQRSRRKFSVAGTTGFPDHDGFHSLGRRSSGNSFGNGKVLHSINRGEFLGDSMSPRWGGSPRDEASPRYLSSGNDGYYNSRFSRNKSKRIGALISPRDPMSYSQRDAGWKNGIKHWNSEWSDHRNYYLGGSEGSHMKQLPNVVADDNVIRDASGTARHAQKIAKLKRAKAGRMFHRADRAVHKALVALMAAEAIKAASEDRNSSGPVESSCGAQKKEGGGNPP</sequence>
<name>A0ACB9RP39_9MYRT</name>
<keyword evidence="2" id="KW-1185">Reference proteome</keyword>
<reference evidence="2" key="1">
    <citation type="journal article" date="2023" name="Front. Plant Sci.">
        <title>Chromosomal-level genome assembly of Melastoma candidum provides insights into trichome evolution.</title>
        <authorList>
            <person name="Zhong Y."/>
            <person name="Wu W."/>
            <person name="Sun C."/>
            <person name="Zou P."/>
            <person name="Liu Y."/>
            <person name="Dai S."/>
            <person name="Zhou R."/>
        </authorList>
    </citation>
    <scope>NUCLEOTIDE SEQUENCE [LARGE SCALE GENOMIC DNA]</scope>
</reference>
<organism evidence="1 2">
    <name type="scientific">Melastoma candidum</name>
    <dbReference type="NCBI Taxonomy" id="119954"/>
    <lineage>
        <taxon>Eukaryota</taxon>
        <taxon>Viridiplantae</taxon>
        <taxon>Streptophyta</taxon>
        <taxon>Embryophyta</taxon>
        <taxon>Tracheophyta</taxon>
        <taxon>Spermatophyta</taxon>
        <taxon>Magnoliopsida</taxon>
        <taxon>eudicotyledons</taxon>
        <taxon>Gunneridae</taxon>
        <taxon>Pentapetalae</taxon>
        <taxon>rosids</taxon>
        <taxon>malvids</taxon>
        <taxon>Myrtales</taxon>
        <taxon>Melastomataceae</taxon>
        <taxon>Melastomatoideae</taxon>
        <taxon>Melastomateae</taxon>
        <taxon>Melastoma</taxon>
    </lineage>
</organism>
<gene>
    <name evidence="1" type="ORF">MLD38_007059</name>
</gene>
<dbReference type="EMBL" id="CM042882">
    <property type="protein sequence ID" value="KAI4380926.1"/>
    <property type="molecule type" value="Genomic_DNA"/>
</dbReference>
<comment type="caution">
    <text evidence="1">The sequence shown here is derived from an EMBL/GenBank/DDBJ whole genome shotgun (WGS) entry which is preliminary data.</text>
</comment>
<dbReference type="Proteomes" id="UP001057402">
    <property type="component" value="Chromosome 3"/>
</dbReference>
<evidence type="ECO:0000313" key="1">
    <source>
        <dbReference type="EMBL" id="KAI4380926.1"/>
    </source>
</evidence>
<accession>A0ACB9RP39</accession>
<proteinExistence type="predicted"/>